<dbReference type="FunCoup" id="A8WVR4">
    <property type="interactions" value="53"/>
</dbReference>
<dbReference type="SUPFAM" id="SSF63712">
    <property type="entry name" value="Nicotinic receptor ligand binding domain-like"/>
    <property type="match status" value="1"/>
</dbReference>
<dbReference type="CDD" id="cd19062">
    <property type="entry name" value="LGIC_TM_GluCl"/>
    <property type="match status" value="1"/>
</dbReference>
<dbReference type="GO" id="GO:0004888">
    <property type="term" value="F:transmembrane signaling receptor activity"/>
    <property type="evidence" value="ECO:0007669"/>
    <property type="project" value="InterPro"/>
</dbReference>
<reference evidence="13 14" key="2">
    <citation type="journal article" date="2011" name="PLoS Genet.">
        <title>Caenorhabditis briggsae recombinant inbred line genotypes reveal inter-strain incompatibility and the evolution of recombination.</title>
        <authorList>
            <person name="Ross J.A."/>
            <person name="Koboldt D.C."/>
            <person name="Staisch J.E."/>
            <person name="Chamberlin H.M."/>
            <person name="Gupta B.P."/>
            <person name="Miller R.D."/>
            <person name="Baird S.E."/>
            <person name="Haag E.S."/>
        </authorList>
    </citation>
    <scope>NUCLEOTIDE SEQUENCE [LARGE SCALE GENOMIC DNA]</scope>
    <source>
        <strain evidence="13 14">AF16</strain>
    </source>
</reference>
<dbReference type="CDD" id="cd19049">
    <property type="entry name" value="LGIC_TM_anion"/>
    <property type="match status" value="1"/>
</dbReference>
<evidence type="ECO:0000256" key="7">
    <source>
        <dbReference type="ARBA" id="ARBA00022989"/>
    </source>
</evidence>
<evidence type="ECO:0000256" key="4">
    <source>
        <dbReference type="ARBA" id="ARBA00022475"/>
    </source>
</evidence>
<dbReference type="EMBL" id="HE600906">
    <property type="protein sequence ID" value="CAP24727.2"/>
    <property type="molecule type" value="Genomic_DNA"/>
</dbReference>
<dbReference type="AlphaFoldDB" id="A8WVR4"/>
<dbReference type="HOGENOM" id="CLU_010920_1_2_1"/>
<evidence type="ECO:0000256" key="2">
    <source>
        <dbReference type="ARBA" id="ARBA00004236"/>
    </source>
</evidence>
<comment type="subcellular location">
    <subcellularLocation>
        <location evidence="2">Cell membrane</location>
    </subcellularLocation>
    <subcellularLocation>
        <location evidence="1">Membrane</location>
        <topology evidence="1">Multi-pass membrane protein</topology>
    </subcellularLocation>
</comment>
<dbReference type="InParanoid" id="A8WVR4"/>
<evidence type="ECO:0000256" key="10">
    <source>
        <dbReference type="ARBA" id="ARBA00023303"/>
    </source>
</evidence>
<dbReference type="InterPro" id="IPR044721">
    <property type="entry name" value="GluCl_TM"/>
</dbReference>
<dbReference type="GO" id="GO:0098794">
    <property type="term" value="C:postsynapse"/>
    <property type="evidence" value="ECO:0007669"/>
    <property type="project" value="GOC"/>
</dbReference>
<feature type="transmembrane region" description="Helical" evidence="11">
    <location>
        <begin position="488"/>
        <end position="511"/>
    </location>
</feature>
<dbReference type="NCBIfam" id="TIGR00860">
    <property type="entry name" value="LIC"/>
    <property type="match status" value="1"/>
</dbReference>
<dbReference type="InterPro" id="IPR036734">
    <property type="entry name" value="Neur_chan_lig-bd_sf"/>
</dbReference>
<comment type="similarity">
    <text evidence="11">Belongs to the ligand-gated ion channel (TC 1.A.9) family.</text>
</comment>
<dbReference type="GO" id="GO:0005231">
    <property type="term" value="F:excitatory extracellular ligand-gated monoatomic ion channel activity"/>
    <property type="evidence" value="ECO:0000318"/>
    <property type="project" value="GO_Central"/>
</dbReference>
<dbReference type="GO" id="GO:0005886">
    <property type="term" value="C:plasma membrane"/>
    <property type="evidence" value="ECO:0007669"/>
    <property type="project" value="UniProtKB-SubCell"/>
</dbReference>
<protein>
    <submittedName>
        <fullName evidence="13">Protein CBR-AVR-14</fullName>
    </submittedName>
</protein>
<feature type="transmembrane region" description="Helical" evidence="11">
    <location>
        <begin position="423"/>
        <end position="447"/>
    </location>
</feature>
<dbReference type="SMR" id="A8WVR4"/>
<dbReference type="PRINTS" id="PR00252">
    <property type="entry name" value="NRIONCHANNEL"/>
</dbReference>
<dbReference type="WormBase" id="CBG03919a">
    <property type="protein sequence ID" value="CBP01074"/>
    <property type="gene ID" value="WBGene00026681"/>
    <property type="gene designation" value="Cbr-avr-14"/>
</dbReference>
<gene>
    <name evidence="15" type="primary">avr-14</name>
    <name evidence="13" type="synonym">Cbr-avr-14</name>
    <name evidence="15" type="ORF">CBG03919</name>
    <name evidence="13" type="ORF">CBG_03919</name>
</gene>
<dbReference type="InterPro" id="IPR018000">
    <property type="entry name" value="Neurotransmitter_ion_chnl_CS"/>
</dbReference>
<dbReference type="Gene3D" id="1.20.58.390">
    <property type="entry name" value="Neurotransmitter-gated ion-channel transmembrane domain"/>
    <property type="match status" value="2"/>
</dbReference>
<keyword evidence="9 11" id="KW-0472">Membrane</keyword>
<keyword evidence="14" id="KW-1185">Reference proteome</keyword>
<dbReference type="PRINTS" id="PR00253">
    <property type="entry name" value="GABAARECEPTR"/>
</dbReference>
<sequence>MWYYRLTTLLLIMSTLQTVRSKRKLKEQEIIQRILKDYDWRVRPRGMNATWPDTGGPVLVTVNIYLRSISKIDDVNMEYSAQFTFREEWTDQRLAYERYEESGDTEVPPFVVLATSENADQSQQIWMPDTFFQNEKLARRHLIDKPNVLIRIHKNGQILYSVRLSLVLSCPMSLEFYPLDRQNCLIDLASYAYTTQDIKYEWKNTKPIQQKDGLRQSLPSFELQDVVTDYCTSLTNTGEYSCLRTRMVLRREFSYYLLQLYIPSFMLVIVSWVSFWLDKDSVPARVTLGVTTLLTMTTQSSGINAKLPPVSYTKAIDVWIGVCLAFIFGALLEFALVNYAARKDMTQVSQRIRQMKQLPTDGYRPLSASQGRSSFCCRIFVRRYKERSKRIDVVSRLVFPIGYACFNGEYSCARVVLKLRREYSYYLIQLYIPCIMLVVVSWVSFWLDKDAVPARVSLGVTTLLTMTTQASGINSKLPPVSYIKAVDVWIGVCLAFIFGALLEYAVVNYYGRKEFNDQKKKGGIGDCVCPPGQRSTRLDSSSYIGVGRIAIVKRIRELLSVKMKISRKVDLMSRLTFPLTFFSFLVFYYQAYVKQSRD</sequence>
<proteinExistence type="inferred from homology"/>
<evidence type="ECO:0000256" key="8">
    <source>
        <dbReference type="ARBA" id="ARBA00023065"/>
    </source>
</evidence>
<dbReference type="CDD" id="cd18993">
    <property type="entry name" value="LGIC_ECD_GluCl"/>
    <property type="match status" value="1"/>
</dbReference>
<feature type="domain" description="Ig-like" evidence="12">
    <location>
        <begin position="146"/>
        <end position="254"/>
    </location>
</feature>
<dbReference type="PANTHER" id="PTHR18945">
    <property type="entry name" value="NEUROTRANSMITTER GATED ION CHANNEL"/>
    <property type="match status" value="1"/>
</dbReference>
<keyword evidence="4" id="KW-1003">Cell membrane</keyword>
<dbReference type="PROSITE" id="PS50835">
    <property type="entry name" value="IG_LIKE"/>
    <property type="match status" value="1"/>
</dbReference>
<evidence type="ECO:0000313" key="15">
    <source>
        <dbReference type="WormBase" id="CBG03919a"/>
    </source>
</evidence>
<dbReference type="InterPro" id="IPR006028">
    <property type="entry name" value="GABAA/Glycine_rcpt"/>
</dbReference>
<dbReference type="FunFam" id="1.20.58.390:FF:000084">
    <property type="entry name" value="Glutamate-gated chloride channel subunit beta"/>
    <property type="match status" value="2"/>
</dbReference>
<name>A8WVR4_CAEBR</name>
<keyword evidence="3 11" id="KW-0813">Transport</keyword>
<keyword evidence="10 11" id="KW-0407">Ion channel</keyword>
<keyword evidence="6 11" id="KW-0732">Signal</keyword>
<evidence type="ECO:0000313" key="13">
    <source>
        <dbReference type="EMBL" id="CAP24727.2"/>
    </source>
</evidence>
<reference evidence="13 14" key="1">
    <citation type="journal article" date="2003" name="PLoS Biol.">
        <title>The genome sequence of Caenorhabditis briggsae: a platform for comparative genomics.</title>
        <authorList>
            <person name="Stein L.D."/>
            <person name="Bao Z."/>
            <person name="Blasiar D."/>
            <person name="Blumenthal T."/>
            <person name="Brent M.R."/>
            <person name="Chen N."/>
            <person name="Chinwalla A."/>
            <person name="Clarke L."/>
            <person name="Clee C."/>
            <person name="Coghlan A."/>
            <person name="Coulson A."/>
            <person name="D'Eustachio P."/>
            <person name="Fitch D.H."/>
            <person name="Fulton L.A."/>
            <person name="Fulton R.E."/>
            <person name="Griffiths-Jones S."/>
            <person name="Harris T.W."/>
            <person name="Hillier L.W."/>
            <person name="Kamath R."/>
            <person name="Kuwabara P.E."/>
            <person name="Mardis E.R."/>
            <person name="Marra M.A."/>
            <person name="Miner T.L."/>
            <person name="Minx P."/>
            <person name="Mullikin J.C."/>
            <person name="Plumb R.W."/>
            <person name="Rogers J."/>
            <person name="Schein J.E."/>
            <person name="Sohrmann M."/>
            <person name="Spieth J."/>
            <person name="Stajich J.E."/>
            <person name="Wei C."/>
            <person name="Willey D."/>
            <person name="Wilson R.K."/>
            <person name="Durbin R."/>
            <person name="Waterston R.H."/>
        </authorList>
    </citation>
    <scope>NUCLEOTIDE SEQUENCE [LARGE SCALE GENOMIC DNA]</scope>
    <source>
        <strain evidence="13 14">AF16</strain>
    </source>
</reference>
<dbReference type="OMA" id="VNAKECK"/>
<keyword evidence="7 11" id="KW-1133">Transmembrane helix</keyword>
<evidence type="ECO:0000259" key="12">
    <source>
        <dbReference type="PROSITE" id="PS50835"/>
    </source>
</evidence>
<organism evidence="13 14">
    <name type="scientific">Caenorhabditis briggsae</name>
    <dbReference type="NCBI Taxonomy" id="6238"/>
    <lineage>
        <taxon>Eukaryota</taxon>
        <taxon>Metazoa</taxon>
        <taxon>Ecdysozoa</taxon>
        <taxon>Nematoda</taxon>
        <taxon>Chromadorea</taxon>
        <taxon>Rhabditida</taxon>
        <taxon>Rhabditina</taxon>
        <taxon>Rhabditomorpha</taxon>
        <taxon>Rhabditoidea</taxon>
        <taxon>Rhabditidae</taxon>
        <taxon>Peloderinae</taxon>
        <taxon>Caenorhabditis</taxon>
    </lineage>
</organism>
<dbReference type="STRING" id="6238.A8WVR4"/>
<dbReference type="PROSITE" id="PS00236">
    <property type="entry name" value="NEUROTR_ION_CHANNEL"/>
    <property type="match status" value="1"/>
</dbReference>
<accession>A8WVR4</accession>
<keyword evidence="5 11" id="KW-0812">Transmembrane</keyword>
<feature type="transmembrane region" description="Helical" evidence="11">
    <location>
        <begin position="571"/>
        <end position="591"/>
    </location>
</feature>
<dbReference type="Gene3D" id="2.70.170.10">
    <property type="entry name" value="Neurotransmitter-gated ion-channel ligand-binding domain"/>
    <property type="match status" value="1"/>
</dbReference>
<evidence type="ECO:0000256" key="6">
    <source>
        <dbReference type="ARBA" id="ARBA00022729"/>
    </source>
</evidence>
<dbReference type="InterPro" id="IPR038050">
    <property type="entry name" value="Neuro_actylchol_rec"/>
</dbReference>
<keyword evidence="8 11" id="KW-0406">Ion transport</keyword>
<feature type="transmembrane region" description="Helical" evidence="11">
    <location>
        <begin position="318"/>
        <end position="341"/>
    </location>
</feature>
<evidence type="ECO:0000256" key="3">
    <source>
        <dbReference type="ARBA" id="ARBA00022448"/>
    </source>
</evidence>
<feature type="chain" id="PRO_5022262221" evidence="11">
    <location>
        <begin position="22"/>
        <end position="598"/>
    </location>
</feature>
<dbReference type="FunFam" id="2.70.170.10:FF:000038">
    <property type="entry name" value="Glutamate-gated chloride channel alpha"/>
    <property type="match status" value="1"/>
</dbReference>
<evidence type="ECO:0000313" key="14">
    <source>
        <dbReference type="Proteomes" id="UP000008549"/>
    </source>
</evidence>
<evidence type="ECO:0000256" key="5">
    <source>
        <dbReference type="ARBA" id="ARBA00022692"/>
    </source>
</evidence>
<dbReference type="Pfam" id="PF02932">
    <property type="entry name" value="Neur_chan_memb"/>
    <property type="match status" value="2"/>
</dbReference>
<dbReference type="Proteomes" id="UP000008549">
    <property type="component" value="Unassembled WGS sequence"/>
</dbReference>
<evidence type="ECO:0000256" key="11">
    <source>
        <dbReference type="RuleBase" id="RU000687"/>
    </source>
</evidence>
<dbReference type="InterPro" id="IPR006202">
    <property type="entry name" value="Neur_chan_lig-bd"/>
</dbReference>
<dbReference type="InterPro" id="IPR036719">
    <property type="entry name" value="Neuro-gated_channel_TM_sf"/>
</dbReference>
<dbReference type="SUPFAM" id="SSF90112">
    <property type="entry name" value="Neurotransmitter-gated ion-channel transmembrane pore"/>
    <property type="match status" value="2"/>
</dbReference>
<dbReference type="eggNOG" id="KOG3644">
    <property type="taxonomic scope" value="Eukaryota"/>
</dbReference>
<dbReference type="InterPro" id="IPR007110">
    <property type="entry name" value="Ig-like_dom"/>
</dbReference>
<evidence type="ECO:0000256" key="9">
    <source>
        <dbReference type="ARBA" id="ARBA00023136"/>
    </source>
</evidence>
<evidence type="ECO:0000256" key="1">
    <source>
        <dbReference type="ARBA" id="ARBA00004141"/>
    </source>
</evidence>
<dbReference type="InterPro" id="IPR006201">
    <property type="entry name" value="Neur_channel"/>
</dbReference>
<dbReference type="Pfam" id="PF02931">
    <property type="entry name" value="Neur_chan_LBD"/>
    <property type="match status" value="1"/>
</dbReference>
<feature type="transmembrane region" description="Helical" evidence="11">
    <location>
        <begin position="253"/>
        <end position="277"/>
    </location>
</feature>
<dbReference type="GO" id="GO:1902476">
    <property type="term" value="P:chloride transmembrane transport"/>
    <property type="evidence" value="ECO:0000318"/>
    <property type="project" value="GO_Central"/>
</dbReference>
<feature type="signal peptide" evidence="11">
    <location>
        <begin position="1"/>
        <end position="21"/>
    </location>
</feature>
<dbReference type="InterPro" id="IPR006029">
    <property type="entry name" value="Neurotrans-gated_channel_TM"/>
</dbReference>